<dbReference type="Proteomes" id="UP000663828">
    <property type="component" value="Unassembled WGS sequence"/>
</dbReference>
<dbReference type="OrthoDB" id="10017414at2759"/>
<evidence type="ECO:0000313" key="2">
    <source>
        <dbReference type="EMBL" id="CAF0810277.1"/>
    </source>
</evidence>
<accession>A0A816AKB7</accession>
<protein>
    <submittedName>
        <fullName evidence="3">Uncharacterized protein</fullName>
    </submittedName>
</protein>
<dbReference type="EMBL" id="CAJNOR010006496">
    <property type="protein sequence ID" value="CAF1596701.1"/>
    <property type="molecule type" value="Genomic_DNA"/>
</dbReference>
<gene>
    <name evidence="2" type="ORF">EDS130_LOCUS5316</name>
    <name evidence="3" type="ORF">XAT740_LOCUS47194</name>
</gene>
<organism evidence="3 4">
    <name type="scientific">Adineta ricciae</name>
    <name type="common">Rotifer</name>
    <dbReference type="NCBI Taxonomy" id="249248"/>
    <lineage>
        <taxon>Eukaryota</taxon>
        <taxon>Metazoa</taxon>
        <taxon>Spiralia</taxon>
        <taxon>Gnathifera</taxon>
        <taxon>Rotifera</taxon>
        <taxon>Eurotatoria</taxon>
        <taxon>Bdelloidea</taxon>
        <taxon>Adinetida</taxon>
        <taxon>Adinetidae</taxon>
        <taxon>Adineta</taxon>
    </lineage>
</organism>
<reference evidence="3" key="1">
    <citation type="submission" date="2021-02" db="EMBL/GenBank/DDBJ databases">
        <authorList>
            <person name="Nowell W R."/>
        </authorList>
    </citation>
    <scope>NUCLEOTIDE SEQUENCE</scope>
</reference>
<feature type="compositionally biased region" description="Polar residues" evidence="1">
    <location>
        <begin position="180"/>
        <end position="190"/>
    </location>
</feature>
<feature type="compositionally biased region" description="Low complexity" evidence="1">
    <location>
        <begin position="191"/>
        <end position="206"/>
    </location>
</feature>
<evidence type="ECO:0000313" key="4">
    <source>
        <dbReference type="Proteomes" id="UP000663828"/>
    </source>
</evidence>
<dbReference type="Proteomes" id="UP000663852">
    <property type="component" value="Unassembled WGS sequence"/>
</dbReference>
<sequence>MNVNNVQPLRMLPRFDSHVFRQLSESVSESQMSRILLPRFHSDHQRHFYDGNQSAEATISQTNLPGIDPHSNKFDIKFLERAYARSGKKCWPIVNTNITNLDLEYAYEIIGDTLESYVRYRKLSQCKALANFIDYRNKVYKREKLAQYALPTTETHVKDTPTKKLASPIPKIIHIEEKQSSSPSTISQGMPSPSVLSVKSSNPSSKITNESLIQIPSPDLLKKSTPKKIVSPTPSKQNNLIVPKKFINNVKRLPPPVKGQS</sequence>
<evidence type="ECO:0000256" key="1">
    <source>
        <dbReference type="SAM" id="MobiDB-lite"/>
    </source>
</evidence>
<name>A0A816AKB7_ADIRI</name>
<evidence type="ECO:0000313" key="3">
    <source>
        <dbReference type="EMBL" id="CAF1596701.1"/>
    </source>
</evidence>
<comment type="caution">
    <text evidence="3">The sequence shown here is derived from an EMBL/GenBank/DDBJ whole genome shotgun (WGS) entry which is preliminary data.</text>
</comment>
<dbReference type="EMBL" id="CAJNOJ010000014">
    <property type="protein sequence ID" value="CAF0810277.1"/>
    <property type="molecule type" value="Genomic_DNA"/>
</dbReference>
<proteinExistence type="predicted"/>
<feature type="region of interest" description="Disordered" evidence="1">
    <location>
        <begin position="178"/>
        <end position="243"/>
    </location>
</feature>
<keyword evidence="4" id="KW-1185">Reference proteome</keyword>
<dbReference type="AlphaFoldDB" id="A0A816AKB7"/>